<keyword evidence="2" id="KW-1185">Reference proteome</keyword>
<evidence type="ECO:0000313" key="2">
    <source>
        <dbReference type="Proteomes" id="UP001177212"/>
    </source>
</evidence>
<reference evidence="1" key="1">
    <citation type="submission" date="2023-07" db="EMBL/GenBank/DDBJ databases">
        <title>Genome content predicts the carbon catabolic preferences of heterotrophic bacteria.</title>
        <authorList>
            <person name="Gralka M."/>
        </authorList>
    </citation>
    <scope>NUCLEOTIDE SEQUENCE</scope>
    <source>
        <strain evidence="1">4G09</strain>
    </source>
</reference>
<accession>A0ABT9FAX2</accession>
<proteinExistence type="predicted"/>
<gene>
    <name evidence="1" type="ORF">Q8W34_04790</name>
</gene>
<evidence type="ECO:0000313" key="1">
    <source>
        <dbReference type="EMBL" id="MDP2563937.1"/>
    </source>
</evidence>
<dbReference type="RefSeq" id="WP_305471382.1">
    <property type="nucleotide sequence ID" value="NZ_JAUYVT010000002.1"/>
</dbReference>
<dbReference type="Proteomes" id="UP001177212">
    <property type="component" value="Unassembled WGS sequence"/>
</dbReference>
<dbReference type="EMBL" id="JAUYVT010000002">
    <property type="protein sequence ID" value="MDP2563937.1"/>
    <property type="molecule type" value="Genomic_DNA"/>
</dbReference>
<protein>
    <submittedName>
        <fullName evidence="1">Uncharacterized protein</fullName>
    </submittedName>
</protein>
<comment type="caution">
    <text evidence="1">The sequence shown here is derived from an EMBL/GenBank/DDBJ whole genome shotgun (WGS) entry which is preliminary data.</text>
</comment>
<name>A0ABT9FAX2_9GAMM</name>
<organism evidence="1 2">
    <name type="scientific">Pseudoalteromonas marina</name>
    <dbReference type="NCBI Taxonomy" id="267375"/>
    <lineage>
        <taxon>Bacteria</taxon>
        <taxon>Pseudomonadati</taxon>
        <taxon>Pseudomonadota</taxon>
        <taxon>Gammaproteobacteria</taxon>
        <taxon>Alteromonadales</taxon>
        <taxon>Pseudoalteromonadaceae</taxon>
        <taxon>Pseudoalteromonas</taxon>
    </lineage>
</organism>
<sequence>MNTPLVQLTFALQSLDDPMSAAMSHTMEYENLSVQANAVHAITLQCDLPDAVHEGDVISLSATHPSARGAQYFTENVITQADLERGYVNLTLNKVTHSQCFVMQLMLHGKYATLKNSLQFDMNINAFEGGYNAPLVNIEQSKPQGFRRYFAGVGSTFLSLF</sequence>